<name>A0A833SMW9_PHYIN</name>
<comment type="caution">
    <text evidence="3">The sequence shown here is derived from an EMBL/GenBank/DDBJ whole genome shotgun (WGS) entry which is preliminary data.</text>
</comment>
<evidence type="ECO:0000313" key="3">
    <source>
        <dbReference type="EMBL" id="KAF4035589.1"/>
    </source>
</evidence>
<dbReference type="Proteomes" id="UP000602510">
    <property type="component" value="Unassembled WGS sequence"/>
</dbReference>
<reference evidence="3" key="1">
    <citation type="submission" date="2020-04" db="EMBL/GenBank/DDBJ databases">
        <title>Hybrid Assembly of Korean Phytophthora infestans isolates.</title>
        <authorList>
            <person name="Prokchorchik M."/>
            <person name="Lee Y."/>
            <person name="Seo J."/>
            <person name="Cho J.-H."/>
            <person name="Park Y.-E."/>
            <person name="Jang D.-C."/>
            <person name="Im J.-S."/>
            <person name="Choi J.-G."/>
            <person name="Park H.-J."/>
            <person name="Lee G.-B."/>
            <person name="Lee Y.-G."/>
            <person name="Hong S.-Y."/>
            <person name="Cho K."/>
            <person name="Sohn K.H."/>
        </authorList>
    </citation>
    <scope>NUCLEOTIDE SEQUENCE</scope>
    <source>
        <strain evidence="3">KR_1_A1</strain>
        <strain evidence="4">KR_2_A2</strain>
    </source>
</reference>
<organism evidence="3 5">
    <name type="scientific">Phytophthora infestans</name>
    <name type="common">Potato late blight agent</name>
    <name type="synonym">Botrytis infestans</name>
    <dbReference type="NCBI Taxonomy" id="4787"/>
    <lineage>
        <taxon>Eukaryota</taxon>
        <taxon>Sar</taxon>
        <taxon>Stramenopiles</taxon>
        <taxon>Oomycota</taxon>
        <taxon>Peronosporomycetes</taxon>
        <taxon>Peronosporales</taxon>
        <taxon>Peronosporaceae</taxon>
        <taxon>Phytophthora</taxon>
    </lineage>
</organism>
<evidence type="ECO:0000313" key="4">
    <source>
        <dbReference type="EMBL" id="KAF4138570.1"/>
    </source>
</evidence>
<evidence type="ECO:0000256" key="1">
    <source>
        <dbReference type="SAM" id="MobiDB-lite"/>
    </source>
</evidence>
<proteinExistence type="predicted"/>
<feature type="chain" id="PRO_5036417749" description="Secreted RxLR effector peptide protein" evidence="2">
    <location>
        <begin position="20"/>
        <end position="61"/>
    </location>
</feature>
<protein>
    <recommendedName>
        <fullName evidence="6">Secreted RxLR effector peptide protein</fullName>
    </recommendedName>
</protein>
<evidence type="ECO:0000256" key="2">
    <source>
        <dbReference type="SAM" id="SignalP"/>
    </source>
</evidence>
<feature type="signal peptide" evidence="2">
    <location>
        <begin position="1"/>
        <end position="19"/>
    </location>
</feature>
<sequence length="61" mass="6604">MQIGKGFIIVAIATTLCLAQEDATKNVKATPPNSRKLYYTRTPPATGSPYNRANELAPKNP</sequence>
<feature type="region of interest" description="Disordered" evidence="1">
    <location>
        <begin position="27"/>
        <end position="61"/>
    </location>
</feature>
<dbReference type="EMBL" id="JAACNO010001664">
    <property type="protein sequence ID" value="KAF4138570.1"/>
    <property type="molecule type" value="Genomic_DNA"/>
</dbReference>
<keyword evidence="5" id="KW-1185">Reference proteome</keyword>
<dbReference type="Proteomes" id="UP000704712">
    <property type="component" value="Unassembled WGS sequence"/>
</dbReference>
<evidence type="ECO:0000313" key="5">
    <source>
        <dbReference type="Proteomes" id="UP000602510"/>
    </source>
</evidence>
<evidence type="ECO:0008006" key="6">
    <source>
        <dbReference type="Google" id="ProtNLM"/>
    </source>
</evidence>
<gene>
    <name evidence="3" type="ORF">GN244_ATG12405</name>
    <name evidence="4" type="ORF">GN958_ATG12218</name>
</gene>
<accession>A0A833SMW9</accession>
<dbReference type="EMBL" id="WSZM01000306">
    <property type="protein sequence ID" value="KAF4035589.1"/>
    <property type="molecule type" value="Genomic_DNA"/>
</dbReference>
<keyword evidence="2" id="KW-0732">Signal</keyword>
<dbReference type="AlphaFoldDB" id="A0A833SMW9"/>